<protein>
    <submittedName>
        <fullName evidence="1">Uncharacterized protein</fullName>
    </submittedName>
</protein>
<keyword evidence="2" id="KW-1185">Reference proteome</keyword>
<dbReference type="Proteomes" id="UP001162483">
    <property type="component" value="Unassembled WGS sequence"/>
</dbReference>
<comment type="caution">
    <text evidence="1">The sequence shown here is derived from an EMBL/GenBank/DDBJ whole genome shotgun (WGS) entry which is preliminary data.</text>
</comment>
<organism evidence="1 2">
    <name type="scientific">Staurois parvus</name>
    <dbReference type="NCBI Taxonomy" id="386267"/>
    <lineage>
        <taxon>Eukaryota</taxon>
        <taxon>Metazoa</taxon>
        <taxon>Chordata</taxon>
        <taxon>Craniata</taxon>
        <taxon>Vertebrata</taxon>
        <taxon>Euteleostomi</taxon>
        <taxon>Amphibia</taxon>
        <taxon>Batrachia</taxon>
        <taxon>Anura</taxon>
        <taxon>Neobatrachia</taxon>
        <taxon>Ranoidea</taxon>
        <taxon>Ranidae</taxon>
        <taxon>Staurois</taxon>
    </lineage>
</organism>
<evidence type="ECO:0000313" key="1">
    <source>
        <dbReference type="EMBL" id="CAI9560657.1"/>
    </source>
</evidence>
<gene>
    <name evidence="1" type="ORF">SPARVUS_LOCUS5298809</name>
</gene>
<reference evidence="1" key="1">
    <citation type="submission" date="2023-05" db="EMBL/GenBank/DDBJ databases">
        <authorList>
            <person name="Stuckert A."/>
        </authorList>
    </citation>
    <scope>NUCLEOTIDE SEQUENCE</scope>
</reference>
<accession>A0ABN9CNM5</accession>
<name>A0ABN9CNM5_9NEOB</name>
<evidence type="ECO:0000313" key="2">
    <source>
        <dbReference type="Proteomes" id="UP001162483"/>
    </source>
</evidence>
<dbReference type="EMBL" id="CATNWA010010802">
    <property type="protein sequence ID" value="CAI9560657.1"/>
    <property type="molecule type" value="Genomic_DNA"/>
</dbReference>
<proteinExistence type="predicted"/>
<sequence>MLITYTPPRKNPLAIHTKLSMCMWLQVQSVLSGGGAEKT</sequence>